<evidence type="ECO:0000256" key="2">
    <source>
        <dbReference type="SAM" id="SignalP"/>
    </source>
</evidence>
<sequence length="79" mass="9052">MRRPIIVVFLSLFLMAVQALAAERGALFKVTSKGNTLYLYGTIPPASPSSIRSNRASGRRWRPHPRWRSKSMRRATRRP</sequence>
<feature type="signal peptide" evidence="2">
    <location>
        <begin position="1"/>
        <end position="21"/>
    </location>
</feature>
<keyword evidence="4" id="KW-1185">Reference proteome</keyword>
<keyword evidence="2" id="KW-0732">Signal</keyword>
<feature type="chain" id="PRO_5045966343" evidence="2">
    <location>
        <begin position="22"/>
        <end position="79"/>
    </location>
</feature>
<feature type="compositionally biased region" description="Basic residues" evidence="1">
    <location>
        <begin position="57"/>
        <end position="79"/>
    </location>
</feature>
<evidence type="ECO:0000256" key="1">
    <source>
        <dbReference type="SAM" id="MobiDB-lite"/>
    </source>
</evidence>
<feature type="region of interest" description="Disordered" evidence="1">
    <location>
        <begin position="44"/>
        <end position="79"/>
    </location>
</feature>
<evidence type="ECO:0000313" key="4">
    <source>
        <dbReference type="Proteomes" id="UP001595665"/>
    </source>
</evidence>
<reference evidence="4" key="1">
    <citation type="journal article" date="2019" name="Int. J. Syst. Evol. Microbiol.">
        <title>The Global Catalogue of Microorganisms (GCM) 10K type strain sequencing project: providing services to taxonomists for standard genome sequencing and annotation.</title>
        <authorList>
            <consortium name="The Broad Institute Genomics Platform"/>
            <consortium name="The Broad Institute Genome Sequencing Center for Infectious Disease"/>
            <person name="Wu L."/>
            <person name="Ma J."/>
        </authorList>
    </citation>
    <scope>NUCLEOTIDE SEQUENCE [LARGE SCALE GENOMIC DNA]</scope>
    <source>
        <strain evidence="4">CCM 7480</strain>
    </source>
</reference>
<comment type="caution">
    <text evidence="3">The sequence shown here is derived from an EMBL/GenBank/DDBJ whole genome shotgun (WGS) entry which is preliminary data.</text>
</comment>
<organism evidence="3 4">
    <name type="scientific">Massilia haematophila</name>
    <dbReference type="NCBI Taxonomy" id="457923"/>
    <lineage>
        <taxon>Bacteria</taxon>
        <taxon>Pseudomonadati</taxon>
        <taxon>Pseudomonadota</taxon>
        <taxon>Betaproteobacteria</taxon>
        <taxon>Burkholderiales</taxon>
        <taxon>Oxalobacteraceae</taxon>
        <taxon>Telluria group</taxon>
        <taxon>Massilia</taxon>
    </lineage>
</organism>
<dbReference type="Proteomes" id="UP001595665">
    <property type="component" value="Unassembled WGS sequence"/>
</dbReference>
<proteinExistence type="predicted"/>
<protein>
    <submittedName>
        <fullName evidence="3">Uncharacterized protein</fullName>
    </submittedName>
</protein>
<dbReference type="RefSeq" id="WP_379736816.1">
    <property type="nucleotide sequence ID" value="NZ_JBHRVV010000001.1"/>
</dbReference>
<dbReference type="EMBL" id="JBHRVV010000001">
    <property type="protein sequence ID" value="MFC3460192.1"/>
    <property type="molecule type" value="Genomic_DNA"/>
</dbReference>
<name>A0ABV7PQX0_9BURK</name>
<accession>A0ABV7PQX0</accession>
<gene>
    <name evidence="3" type="ORF">ACFOPH_18325</name>
</gene>
<evidence type="ECO:0000313" key="3">
    <source>
        <dbReference type="EMBL" id="MFC3460192.1"/>
    </source>
</evidence>